<reference evidence="3" key="1">
    <citation type="journal article" date="2015" name="PLoS Genet.">
        <title>The dynamic genome and transcriptome of the human fungal pathogen Blastomyces and close relative Emmonsia.</title>
        <authorList>
            <person name="Munoz J.F."/>
            <person name="Gauthier G.M."/>
            <person name="Desjardins C.A."/>
            <person name="Gallo J.E."/>
            <person name="Holder J."/>
            <person name="Sullivan T.D."/>
            <person name="Marty A.J."/>
            <person name="Carmen J.C."/>
            <person name="Chen Z."/>
            <person name="Ding L."/>
            <person name="Gujja S."/>
            <person name="Magrini V."/>
            <person name="Misas E."/>
            <person name="Mitreva M."/>
            <person name="Priest M."/>
            <person name="Saif S."/>
            <person name="Whiston E.A."/>
            <person name="Young S."/>
            <person name="Zeng Q."/>
            <person name="Goldman W.E."/>
            <person name="Mardis E.R."/>
            <person name="Taylor J.W."/>
            <person name="McEwen J.G."/>
            <person name="Clay O.K."/>
            <person name="Klein B.S."/>
            <person name="Cuomo C.A."/>
        </authorList>
    </citation>
    <scope>NUCLEOTIDE SEQUENCE [LARGE SCALE GENOMIC DNA]</scope>
    <source>
        <strain evidence="3">SLH14081</strain>
    </source>
</reference>
<gene>
    <name evidence="2" type="ORF">BDBG_17381</name>
</gene>
<proteinExistence type="predicted"/>
<dbReference type="AlphaFoldDB" id="A0A179UW01"/>
<dbReference type="SUPFAM" id="SSF81383">
    <property type="entry name" value="F-box domain"/>
    <property type="match status" value="1"/>
</dbReference>
<dbReference type="InterPro" id="IPR036047">
    <property type="entry name" value="F-box-like_dom_sf"/>
</dbReference>
<dbReference type="PROSITE" id="PS50181">
    <property type="entry name" value="FBOX"/>
    <property type="match status" value="1"/>
</dbReference>
<dbReference type="InterPro" id="IPR001810">
    <property type="entry name" value="F-box_dom"/>
</dbReference>
<evidence type="ECO:0000313" key="2">
    <source>
        <dbReference type="EMBL" id="OAT10582.1"/>
    </source>
</evidence>
<feature type="domain" description="F-box" evidence="1">
    <location>
        <begin position="1"/>
        <end position="52"/>
    </location>
</feature>
<accession>A0A179UW01</accession>
<dbReference type="GeneID" id="8509210"/>
<keyword evidence="3" id="KW-1185">Reference proteome</keyword>
<organism evidence="2 3">
    <name type="scientific">Blastomyces gilchristii (strain SLH14081)</name>
    <name type="common">Blastomyces dermatitidis</name>
    <dbReference type="NCBI Taxonomy" id="559298"/>
    <lineage>
        <taxon>Eukaryota</taxon>
        <taxon>Fungi</taxon>
        <taxon>Dikarya</taxon>
        <taxon>Ascomycota</taxon>
        <taxon>Pezizomycotina</taxon>
        <taxon>Eurotiomycetes</taxon>
        <taxon>Eurotiomycetidae</taxon>
        <taxon>Onygenales</taxon>
        <taxon>Ajellomycetaceae</taxon>
        <taxon>Blastomyces</taxon>
    </lineage>
</organism>
<protein>
    <recommendedName>
        <fullName evidence="1">F-box domain-containing protein</fullName>
    </recommendedName>
</protein>
<dbReference type="EMBL" id="GG657460">
    <property type="protein sequence ID" value="OAT10582.1"/>
    <property type="molecule type" value="Genomic_DNA"/>
</dbReference>
<evidence type="ECO:0000313" key="3">
    <source>
        <dbReference type="Proteomes" id="UP000002038"/>
    </source>
</evidence>
<evidence type="ECO:0000259" key="1">
    <source>
        <dbReference type="PROSITE" id="PS50181"/>
    </source>
</evidence>
<dbReference type="OrthoDB" id="5384804at2759"/>
<dbReference type="RefSeq" id="XP_031579407.1">
    <property type="nucleotide sequence ID" value="XM_031725116.1"/>
</dbReference>
<dbReference type="VEuPathDB" id="FungiDB:BDBG_17381"/>
<dbReference type="Pfam" id="PF12937">
    <property type="entry name" value="F-box-like"/>
    <property type="match status" value="1"/>
</dbReference>
<sequence length="180" mass="20772">MSSILDLPSELLLLIFENLDDLDDVLHLGRACRQLYNCLDGGQNRLRIYKSVIARAAHHQYDIQLCYLIEANQRYTSNYLTFQDEPPASCRPQGQFLSKSFQVLTSDLQDEFVWSISTRWQGLRLLRDLYRHPAIQSAYSCSSLRYRDEYLSEQGVEMLRREGSLPHLEANSLGVSLVPV</sequence>
<name>A0A179UW01_BLAGS</name>
<dbReference type="KEGG" id="bgh:BDBG_17381"/>
<dbReference type="Proteomes" id="UP000002038">
    <property type="component" value="Unassembled WGS sequence"/>
</dbReference>